<evidence type="ECO:0000313" key="2">
    <source>
        <dbReference type="Proteomes" id="UP001162640"/>
    </source>
</evidence>
<dbReference type="EMBL" id="BLQM01000276">
    <property type="protein sequence ID" value="GMH80100.1"/>
    <property type="molecule type" value="Genomic_DNA"/>
</dbReference>
<comment type="caution">
    <text evidence="1">The sequence shown here is derived from an EMBL/GenBank/DDBJ whole genome shotgun (WGS) entry which is preliminary data.</text>
</comment>
<reference evidence="2" key="1">
    <citation type="journal article" date="2023" name="Commun. Biol.">
        <title>Genome analysis of Parmales, the sister group of diatoms, reveals the evolutionary specialization of diatoms from phago-mixotrophs to photoautotrophs.</title>
        <authorList>
            <person name="Ban H."/>
            <person name="Sato S."/>
            <person name="Yoshikawa S."/>
            <person name="Yamada K."/>
            <person name="Nakamura Y."/>
            <person name="Ichinomiya M."/>
            <person name="Sato N."/>
            <person name="Blanc-Mathieu R."/>
            <person name="Endo H."/>
            <person name="Kuwata A."/>
            <person name="Ogata H."/>
        </authorList>
    </citation>
    <scope>NUCLEOTIDE SEQUENCE [LARGE SCALE GENOMIC DNA]</scope>
</reference>
<evidence type="ECO:0000313" key="1">
    <source>
        <dbReference type="EMBL" id="GMH80100.1"/>
    </source>
</evidence>
<name>A0A9W7B213_9STRA</name>
<dbReference type="Proteomes" id="UP001162640">
    <property type="component" value="Unassembled WGS sequence"/>
</dbReference>
<proteinExistence type="predicted"/>
<dbReference type="AlphaFoldDB" id="A0A9W7B213"/>
<protein>
    <submittedName>
        <fullName evidence="1">Uncharacterized protein</fullName>
    </submittedName>
</protein>
<sequence>MLEEKTLVSVDQKLIVELSGSASTLLTSLTASSKKIEKAVNLLCLAGSVYLVCAGISKLVDSFNNLKNKHS</sequence>
<organism evidence="1 2">
    <name type="scientific">Triparma laevis f. inornata</name>
    <dbReference type="NCBI Taxonomy" id="1714386"/>
    <lineage>
        <taxon>Eukaryota</taxon>
        <taxon>Sar</taxon>
        <taxon>Stramenopiles</taxon>
        <taxon>Ochrophyta</taxon>
        <taxon>Bolidophyceae</taxon>
        <taxon>Parmales</taxon>
        <taxon>Triparmaceae</taxon>
        <taxon>Triparma</taxon>
    </lineage>
</organism>
<accession>A0A9W7B213</accession>
<gene>
    <name evidence="1" type="ORF">TL16_g08405</name>
</gene>